<evidence type="ECO:0000256" key="1">
    <source>
        <dbReference type="ARBA" id="ARBA00022603"/>
    </source>
</evidence>
<dbReference type="InterPro" id="IPR002941">
    <property type="entry name" value="DNA_methylase_N4/N6"/>
</dbReference>
<reference evidence="4" key="1">
    <citation type="journal article" date="2014" name="Front. Microbiol.">
        <title>High frequency of phylogenetically diverse reductive dehalogenase-homologous genes in deep subseafloor sedimentary metagenomes.</title>
        <authorList>
            <person name="Kawai M."/>
            <person name="Futagami T."/>
            <person name="Toyoda A."/>
            <person name="Takaki Y."/>
            <person name="Nishi S."/>
            <person name="Hori S."/>
            <person name="Arai W."/>
            <person name="Tsubouchi T."/>
            <person name="Morono Y."/>
            <person name="Uchiyama I."/>
            <person name="Ito T."/>
            <person name="Fujiyama A."/>
            <person name="Inagaki F."/>
            <person name="Takami H."/>
        </authorList>
    </citation>
    <scope>NUCLEOTIDE SEQUENCE</scope>
    <source>
        <strain evidence="4">Expedition CK06-06</strain>
    </source>
</reference>
<dbReference type="Pfam" id="PF01555">
    <property type="entry name" value="N6_N4_Mtase"/>
    <property type="match status" value="1"/>
</dbReference>
<gene>
    <name evidence="4" type="ORF">S12H4_16092</name>
</gene>
<dbReference type="InterPro" id="IPR029063">
    <property type="entry name" value="SAM-dependent_MTases_sf"/>
</dbReference>
<comment type="caution">
    <text evidence="4">The sequence shown here is derived from an EMBL/GenBank/DDBJ whole genome shotgun (WGS) entry which is preliminary data.</text>
</comment>
<dbReference type="GO" id="GO:0032259">
    <property type="term" value="P:methylation"/>
    <property type="evidence" value="ECO:0007669"/>
    <property type="project" value="UniProtKB-KW"/>
</dbReference>
<dbReference type="PRINTS" id="PR00508">
    <property type="entry name" value="S21N4MTFRASE"/>
</dbReference>
<proteinExistence type="predicted"/>
<feature type="domain" description="DNA methylase N-4/N-6" evidence="3">
    <location>
        <begin position="86"/>
        <end position="314"/>
    </location>
</feature>
<dbReference type="InterPro" id="IPR001091">
    <property type="entry name" value="RM_Methyltransferase"/>
</dbReference>
<dbReference type="AlphaFoldDB" id="X1SA53"/>
<dbReference type="GO" id="GO:0008170">
    <property type="term" value="F:N-methyltransferase activity"/>
    <property type="evidence" value="ECO:0007669"/>
    <property type="project" value="InterPro"/>
</dbReference>
<organism evidence="4">
    <name type="scientific">marine sediment metagenome</name>
    <dbReference type="NCBI Taxonomy" id="412755"/>
    <lineage>
        <taxon>unclassified sequences</taxon>
        <taxon>metagenomes</taxon>
        <taxon>ecological metagenomes</taxon>
    </lineage>
</organism>
<keyword evidence="1" id="KW-0489">Methyltransferase</keyword>
<dbReference type="GO" id="GO:0003677">
    <property type="term" value="F:DNA binding"/>
    <property type="evidence" value="ECO:0007669"/>
    <property type="project" value="InterPro"/>
</dbReference>
<dbReference type="EMBL" id="BARW01007766">
    <property type="protein sequence ID" value="GAI75961.1"/>
    <property type="molecule type" value="Genomic_DNA"/>
</dbReference>
<evidence type="ECO:0000259" key="3">
    <source>
        <dbReference type="Pfam" id="PF01555"/>
    </source>
</evidence>
<dbReference type="Gene3D" id="3.40.50.150">
    <property type="entry name" value="Vaccinia Virus protein VP39"/>
    <property type="match status" value="1"/>
</dbReference>
<accession>X1SA53</accession>
<sequence length="348" mass="40681">MKVRETQALGLFGDLGVVEKVGNKGKTTERLERLDLHGVLKSKILPLCRLKYGEIWEDRAKGHRVGVLDATEIEDVNKIVGSEKAKLIVNDPPYNVAVGNVNTDRLFKISLRDYSDFSEKWVKNTAKIMDENAHLYIWIGADYKDNFQPLPDFMIMMREFKELKPKNLITLRNQRGYGTQKNWMWIRQELLHYVKGKPEFKVVYTDIPKILRGYYKVINGKLLENLERSKSNTIRPGNVWVDIQQVFYRLEENVPGCYAQKPLRAIERLILTSSKTENLVLDFFAHSGTTLIAGERLKRKVYTFDIDPVFAEITIRRLEHFRKIGKTGWQWQNPFPEIEKQTGEYEWI</sequence>
<evidence type="ECO:0000256" key="2">
    <source>
        <dbReference type="ARBA" id="ARBA00022679"/>
    </source>
</evidence>
<protein>
    <recommendedName>
        <fullName evidence="3">DNA methylase N-4/N-6 domain-containing protein</fullName>
    </recommendedName>
</protein>
<name>X1SA53_9ZZZZ</name>
<dbReference type="SUPFAM" id="SSF53335">
    <property type="entry name" value="S-adenosyl-L-methionine-dependent methyltransferases"/>
    <property type="match status" value="1"/>
</dbReference>
<keyword evidence="2" id="KW-0808">Transferase</keyword>
<evidence type="ECO:0000313" key="4">
    <source>
        <dbReference type="EMBL" id="GAI75961.1"/>
    </source>
</evidence>